<dbReference type="InterPro" id="IPR011006">
    <property type="entry name" value="CheY-like_superfamily"/>
</dbReference>
<feature type="domain" description="Histidine kinase" evidence="11">
    <location>
        <begin position="380"/>
        <end position="600"/>
    </location>
</feature>
<comment type="catalytic activity">
    <reaction evidence="1">
        <text>ATP + protein L-histidine = ADP + protein N-phospho-L-histidine.</text>
        <dbReference type="EC" id="2.7.13.3"/>
    </reaction>
</comment>
<evidence type="ECO:0000259" key="12">
    <source>
        <dbReference type="PROSITE" id="PS50110"/>
    </source>
</evidence>
<comment type="caution">
    <text evidence="13">The sequence shown here is derived from an EMBL/GenBank/DDBJ whole genome shotgun (WGS) entry which is preliminary data.</text>
</comment>
<accession>A0A437MDH2</accession>
<dbReference type="PRINTS" id="PR00344">
    <property type="entry name" value="BCTRLSENSOR"/>
</dbReference>
<dbReference type="InterPro" id="IPR036890">
    <property type="entry name" value="HATPase_C_sf"/>
</dbReference>
<evidence type="ECO:0000256" key="3">
    <source>
        <dbReference type="ARBA" id="ARBA00022553"/>
    </source>
</evidence>
<dbReference type="Gene3D" id="3.30.450.20">
    <property type="entry name" value="PAS domain"/>
    <property type="match status" value="2"/>
</dbReference>
<reference evidence="13 14" key="1">
    <citation type="submission" date="2019-01" db="EMBL/GenBank/DDBJ databases">
        <authorList>
            <person name="Chen W.-M."/>
        </authorList>
    </citation>
    <scope>NUCLEOTIDE SEQUENCE [LARGE SCALE GENOMIC DNA]</scope>
    <source>
        <strain evidence="13 14">CCP-6</strain>
    </source>
</reference>
<dbReference type="Gene3D" id="3.40.50.2300">
    <property type="match status" value="1"/>
</dbReference>
<evidence type="ECO:0000256" key="7">
    <source>
        <dbReference type="ARBA" id="ARBA00022840"/>
    </source>
</evidence>
<protein>
    <recommendedName>
        <fullName evidence="2">histidine kinase</fullName>
        <ecNumber evidence="2">2.7.13.3</ecNumber>
    </recommendedName>
</protein>
<evidence type="ECO:0000313" key="14">
    <source>
        <dbReference type="Proteomes" id="UP000282957"/>
    </source>
</evidence>
<dbReference type="InterPro" id="IPR005467">
    <property type="entry name" value="His_kinase_dom"/>
</dbReference>
<evidence type="ECO:0000256" key="6">
    <source>
        <dbReference type="ARBA" id="ARBA00022777"/>
    </source>
</evidence>
<dbReference type="Pfam" id="PF00072">
    <property type="entry name" value="Response_reg"/>
    <property type="match status" value="1"/>
</dbReference>
<evidence type="ECO:0000313" key="13">
    <source>
        <dbReference type="EMBL" id="RVT95707.1"/>
    </source>
</evidence>
<evidence type="ECO:0000256" key="10">
    <source>
        <dbReference type="SAM" id="Phobius"/>
    </source>
</evidence>
<gene>
    <name evidence="13" type="ORF">EOD42_16065</name>
</gene>
<dbReference type="SMART" id="SM00388">
    <property type="entry name" value="HisKA"/>
    <property type="match status" value="1"/>
</dbReference>
<keyword evidence="8" id="KW-0902">Two-component regulatory system</keyword>
<dbReference type="CDD" id="cd00082">
    <property type="entry name" value="HisKA"/>
    <property type="match status" value="1"/>
</dbReference>
<dbReference type="OrthoDB" id="9796100at2"/>
<evidence type="ECO:0000256" key="4">
    <source>
        <dbReference type="ARBA" id="ARBA00022679"/>
    </source>
</evidence>
<evidence type="ECO:0000256" key="8">
    <source>
        <dbReference type="ARBA" id="ARBA00023012"/>
    </source>
</evidence>
<dbReference type="SUPFAM" id="SSF47384">
    <property type="entry name" value="Homodimeric domain of signal transducing histidine kinase"/>
    <property type="match status" value="1"/>
</dbReference>
<keyword evidence="5" id="KW-0547">Nucleotide-binding</keyword>
<dbReference type="SMART" id="SM00387">
    <property type="entry name" value="HATPase_c"/>
    <property type="match status" value="1"/>
</dbReference>
<keyword evidence="4" id="KW-0808">Transferase</keyword>
<evidence type="ECO:0000259" key="11">
    <source>
        <dbReference type="PROSITE" id="PS50109"/>
    </source>
</evidence>
<dbReference type="Pfam" id="PF02518">
    <property type="entry name" value="HATPase_c"/>
    <property type="match status" value="1"/>
</dbReference>
<dbReference type="GO" id="GO:0000155">
    <property type="term" value="F:phosphorelay sensor kinase activity"/>
    <property type="evidence" value="ECO:0007669"/>
    <property type="project" value="InterPro"/>
</dbReference>
<keyword evidence="3 9" id="KW-0597">Phosphoprotein</keyword>
<feature type="modified residue" description="4-aspartylphosphate" evidence="9">
    <location>
        <position position="671"/>
    </location>
</feature>
<sequence>MGPAGTPCHCVNMPWPSRPDTWHNGSVNAAFRRMALLLPAAMAALGVAVAVWWATLAWVQREERSAISIALARANLGAETLEQSITRVIDQVEGVFELLAARQRQIESGDQAGRLALEQQVLVQMQRPELALNQVAIAALDGVVRWTATAPVGTGNAFVGDAEHFRIPRAGLNEIYVSETFFSRVTNRWALIFSRPLRDSAGDIVGVAMVSMNPLIIARRLAATNLGHGGVGLLLRRDGAILADSREREPGRAQRLGAAHPVLGAIRLARGGQLEVSEPSEGGRQQLIGYRVMRRAPLVVVVAFDTETELAAVDGLRRAAYVAAAVIMLLSAAALLLGVLFAERWRTLEALDAARAENEAALESLAQGQRMEALGRLAGGVAHDINNVLQAVLGGARLISKRSQDPALHRIAQLISEAAERGGAVTRRLLAFARRDNLEAEPVQVPALLEGVREVLAHSLGASITVTLSLPPNLPALLADRPQLETVLLNLAINARDAMGSFGGELRLFAAAVIVPEGNAQGMRQGHYVRLEVADNGAGMDAETLRRATEPFFTTKQKGQGTGLGLAMAQGFCEQSGGALEIHSAPGDGTRVTLWLPQAPAATSVTRPLGARPVAQERRCHILLVDDEPEVLAVLAAGMRDRGHVVTAAVGAAEAMEMLSRQPRVDILVTDLSMPGMDGVKLIEEARRLRPGLPAVLVTGFVAEAEHELHHAADGGPIQVLRKPVAPEVLLERIAELLAPAPQIA</sequence>
<evidence type="ECO:0000256" key="5">
    <source>
        <dbReference type="ARBA" id="ARBA00022741"/>
    </source>
</evidence>
<dbReference type="EMBL" id="SACL01000005">
    <property type="protein sequence ID" value="RVT95707.1"/>
    <property type="molecule type" value="Genomic_DNA"/>
</dbReference>
<feature type="domain" description="Response regulatory" evidence="12">
    <location>
        <begin position="621"/>
        <end position="738"/>
    </location>
</feature>
<evidence type="ECO:0000256" key="1">
    <source>
        <dbReference type="ARBA" id="ARBA00000085"/>
    </source>
</evidence>
<dbReference type="InterPro" id="IPR036097">
    <property type="entry name" value="HisK_dim/P_sf"/>
</dbReference>
<dbReference type="SUPFAM" id="SSF52172">
    <property type="entry name" value="CheY-like"/>
    <property type="match status" value="1"/>
</dbReference>
<name>A0A437MDH2_9PROT</name>
<keyword evidence="7" id="KW-0067">ATP-binding</keyword>
<feature type="transmembrane region" description="Helical" evidence="10">
    <location>
        <begin position="319"/>
        <end position="342"/>
    </location>
</feature>
<dbReference type="SMART" id="SM00448">
    <property type="entry name" value="REC"/>
    <property type="match status" value="1"/>
</dbReference>
<dbReference type="EC" id="2.7.13.3" evidence="2"/>
<keyword evidence="10" id="KW-1133">Transmembrane helix</keyword>
<dbReference type="Gene3D" id="1.10.287.130">
    <property type="match status" value="1"/>
</dbReference>
<dbReference type="PROSITE" id="PS50110">
    <property type="entry name" value="RESPONSE_REGULATORY"/>
    <property type="match status" value="1"/>
</dbReference>
<evidence type="ECO:0000256" key="9">
    <source>
        <dbReference type="PROSITE-ProRule" id="PRU00169"/>
    </source>
</evidence>
<keyword evidence="6 13" id="KW-0418">Kinase</keyword>
<dbReference type="CDD" id="cd12914">
    <property type="entry name" value="PDC1_DGC_like"/>
    <property type="match status" value="1"/>
</dbReference>
<keyword evidence="10" id="KW-0812">Transmembrane</keyword>
<dbReference type="InterPro" id="IPR003594">
    <property type="entry name" value="HATPase_dom"/>
</dbReference>
<dbReference type="InterPro" id="IPR003661">
    <property type="entry name" value="HisK_dim/P_dom"/>
</dbReference>
<feature type="transmembrane region" description="Helical" evidence="10">
    <location>
        <begin position="36"/>
        <end position="59"/>
    </location>
</feature>
<dbReference type="InterPro" id="IPR001789">
    <property type="entry name" value="Sig_transdc_resp-reg_receiver"/>
</dbReference>
<organism evidence="13 14">
    <name type="scientific">Rhodovarius crocodyli</name>
    <dbReference type="NCBI Taxonomy" id="1979269"/>
    <lineage>
        <taxon>Bacteria</taxon>
        <taxon>Pseudomonadati</taxon>
        <taxon>Pseudomonadota</taxon>
        <taxon>Alphaproteobacteria</taxon>
        <taxon>Acetobacterales</taxon>
        <taxon>Roseomonadaceae</taxon>
        <taxon>Rhodovarius</taxon>
    </lineage>
</organism>
<dbReference type="Proteomes" id="UP000282957">
    <property type="component" value="Unassembled WGS sequence"/>
</dbReference>
<dbReference type="SUPFAM" id="SSF55874">
    <property type="entry name" value="ATPase domain of HSP90 chaperone/DNA topoisomerase II/histidine kinase"/>
    <property type="match status" value="1"/>
</dbReference>
<dbReference type="Gene3D" id="3.30.565.10">
    <property type="entry name" value="Histidine kinase-like ATPase, C-terminal domain"/>
    <property type="match status" value="1"/>
</dbReference>
<evidence type="ECO:0000256" key="2">
    <source>
        <dbReference type="ARBA" id="ARBA00012438"/>
    </source>
</evidence>
<dbReference type="GO" id="GO:0005524">
    <property type="term" value="F:ATP binding"/>
    <property type="evidence" value="ECO:0007669"/>
    <property type="project" value="UniProtKB-KW"/>
</dbReference>
<dbReference type="InterPro" id="IPR004358">
    <property type="entry name" value="Sig_transdc_His_kin-like_C"/>
</dbReference>
<keyword evidence="14" id="KW-1185">Reference proteome</keyword>
<dbReference type="PANTHER" id="PTHR43065:SF46">
    <property type="entry name" value="C4-DICARBOXYLATE TRANSPORT SENSOR PROTEIN DCTB"/>
    <property type="match status" value="1"/>
</dbReference>
<keyword evidence="10" id="KW-0472">Membrane</keyword>
<dbReference type="PANTHER" id="PTHR43065">
    <property type="entry name" value="SENSOR HISTIDINE KINASE"/>
    <property type="match status" value="1"/>
</dbReference>
<dbReference type="PROSITE" id="PS50109">
    <property type="entry name" value="HIS_KIN"/>
    <property type="match status" value="1"/>
</dbReference>
<proteinExistence type="predicted"/>
<dbReference type="AlphaFoldDB" id="A0A437MDH2"/>